<sequence>MQKGMRSFLLLLCMTFTKICHERLQRFSRELAQVFLNPG</sequence>
<name>A0A3M4KDV4_PSESF</name>
<evidence type="ECO:0000313" key="2">
    <source>
        <dbReference type="Proteomes" id="UP000273140"/>
    </source>
</evidence>
<comment type="caution">
    <text evidence="1">The sequence shown here is derived from an EMBL/GenBank/DDBJ whole genome shotgun (WGS) entry which is preliminary data.</text>
</comment>
<gene>
    <name evidence="1" type="ORF">ALQ07_101795</name>
</gene>
<reference evidence="1 2" key="1">
    <citation type="submission" date="2018-08" db="EMBL/GenBank/DDBJ databases">
        <title>Recombination of ecologically and evolutionarily significant loci maintains genetic cohesion in the Pseudomonas syringae species complex.</title>
        <authorList>
            <person name="Dillon M."/>
            <person name="Thakur S."/>
            <person name="Almeida R.N.D."/>
            <person name="Weir B.S."/>
            <person name="Guttman D.S."/>
        </authorList>
    </citation>
    <scope>NUCLEOTIDE SEQUENCE [LARGE SCALE GENOMIC DNA]</scope>
    <source>
        <strain evidence="1 2">ICMP 19074</strain>
    </source>
</reference>
<evidence type="ECO:0000313" key="1">
    <source>
        <dbReference type="EMBL" id="RMQ27468.1"/>
    </source>
</evidence>
<dbReference type="AlphaFoldDB" id="A0A3M4KDV4"/>
<organism evidence="1 2">
    <name type="scientific">Pseudomonas syringae pv. actinidiae</name>
    <dbReference type="NCBI Taxonomy" id="103796"/>
    <lineage>
        <taxon>Bacteria</taxon>
        <taxon>Pseudomonadati</taxon>
        <taxon>Pseudomonadota</taxon>
        <taxon>Gammaproteobacteria</taxon>
        <taxon>Pseudomonadales</taxon>
        <taxon>Pseudomonadaceae</taxon>
        <taxon>Pseudomonas</taxon>
        <taxon>Pseudomonas syringae</taxon>
    </lineage>
</organism>
<protein>
    <submittedName>
        <fullName evidence="1">Uncharacterized protein</fullName>
    </submittedName>
</protein>
<dbReference type="Proteomes" id="UP000273140">
    <property type="component" value="Unassembled WGS sequence"/>
</dbReference>
<dbReference type="EMBL" id="RBRB01000329">
    <property type="protein sequence ID" value="RMQ27468.1"/>
    <property type="molecule type" value="Genomic_DNA"/>
</dbReference>
<proteinExistence type="predicted"/>
<accession>A0A3M4KDV4</accession>